<evidence type="ECO:0000313" key="1">
    <source>
        <dbReference type="EMBL" id="JAD82133.1"/>
    </source>
</evidence>
<sequence>MRTKTWPNSSQDIKIWLVFCTSTRWHRLIARSL</sequence>
<dbReference type="EMBL" id="GBRH01215762">
    <property type="protein sequence ID" value="JAD82133.1"/>
    <property type="molecule type" value="Transcribed_RNA"/>
</dbReference>
<name>A0A0A9D633_ARUDO</name>
<dbReference type="AlphaFoldDB" id="A0A0A9D633"/>
<accession>A0A0A9D633</accession>
<reference evidence="1" key="1">
    <citation type="submission" date="2014-09" db="EMBL/GenBank/DDBJ databases">
        <authorList>
            <person name="Magalhaes I.L.F."/>
            <person name="Oliveira U."/>
            <person name="Santos F.R."/>
            <person name="Vidigal T.H.D.A."/>
            <person name="Brescovit A.D."/>
            <person name="Santos A.J."/>
        </authorList>
    </citation>
    <scope>NUCLEOTIDE SEQUENCE</scope>
    <source>
        <tissue evidence="1">Shoot tissue taken approximately 20 cm above the soil surface</tissue>
    </source>
</reference>
<proteinExistence type="predicted"/>
<protein>
    <submittedName>
        <fullName evidence="1">AI812156</fullName>
    </submittedName>
</protein>
<organism evidence="1">
    <name type="scientific">Arundo donax</name>
    <name type="common">Giant reed</name>
    <name type="synonym">Donax arundinaceus</name>
    <dbReference type="NCBI Taxonomy" id="35708"/>
    <lineage>
        <taxon>Eukaryota</taxon>
        <taxon>Viridiplantae</taxon>
        <taxon>Streptophyta</taxon>
        <taxon>Embryophyta</taxon>
        <taxon>Tracheophyta</taxon>
        <taxon>Spermatophyta</taxon>
        <taxon>Magnoliopsida</taxon>
        <taxon>Liliopsida</taxon>
        <taxon>Poales</taxon>
        <taxon>Poaceae</taxon>
        <taxon>PACMAD clade</taxon>
        <taxon>Arundinoideae</taxon>
        <taxon>Arundineae</taxon>
        <taxon>Arundo</taxon>
    </lineage>
</organism>
<reference evidence="1" key="2">
    <citation type="journal article" date="2015" name="Data Brief">
        <title>Shoot transcriptome of the giant reed, Arundo donax.</title>
        <authorList>
            <person name="Barrero R.A."/>
            <person name="Guerrero F.D."/>
            <person name="Moolhuijzen P."/>
            <person name="Goolsby J.A."/>
            <person name="Tidwell J."/>
            <person name="Bellgard S.E."/>
            <person name="Bellgard M.I."/>
        </authorList>
    </citation>
    <scope>NUCLEOTIDE SEQUENCE</scope>
    <source>
        <tissue evidence="1">Shoot tissue taken approximately 20 cm above the soil surface</tissue>
    </source>
</reference>